<dbReference type="Proteomes" id="UP000504636">
    <property type="component" value="Unplaced"/>
</dbReference>
<feature type="non-terminal residue" evidence="1">
    <location>
        <position position="1"/>
    </location>
</feature>
<gene>
    <name evidence="1 3" type="ORF">BDZ99DRAFT_388504</name>
</gene>
<sequence>FLVKKKNRRYYFINAVIKINTVTIYNANLLLIANKYLEKFAGCKILLLINFFSSYN</sequence>
<keyword evidence="2" id="KW-1185">Reference proteome</keyword>
<dbReference type="GeneID" id="54456470"/>
<dbReference type="RefSeq" id="XP_033576443.1">
    <property type="nucleotide sequence ID" value="XM_033715577.1"/>
</dbReference>
<dbReference type="AlphaFoldDB" id="A0A6A6YLQ7"/>
<name>A0A6A6YLQ7_9PEZI</name>
<evidence type="ECO:0000313" key="3">
    <source>
        <dbReference type="RefSeq" id="XP_033576443.1"/>
    </source>
</evidence>
<dbReference type="EMBL" id="MU003701">
    <property type="protein sequence ID" value="KAF2809479.1"/>
    <property type="molecule type" value="Genomic_DNA"/>
</dbReference>
<reference evidence="3" key="2">
    <citation type="submission" date="2020-04" db="EMBL/GenBank/DDBJ databases">
        <authorList>
            <consortium name="NCBI Genome Project"/>
        </authorList>
    </citation>
    <scope>NUCLEOTIDE SEQUENCE</scope>
    <source>
        <strain evidence="3">CBS 304.34</strain>
    </source>
</reference>
<organism evidence="1">
    <name type="scientific">Mytilinidion resinicola</name>
    <dbReference type="NCBI Taxonomy" id="574789"/>
    <lineage>
        <taxon>Eukaryota</taxon>
        <taxon>Fungi</taxon>
        <taxon>Dikarya</taxon>
        <taxon>Ascomycota</taxon>
        <taxon>Pezizomycotina</taxon>
        <taxon>Dothideomycetes</taxon>
        <taxon>Pleosporomycetidae</taxon>
        <taxon>Mytilinidiales</taxon>
        <taxon>Mytilinidiaceae</taxon>
        <taxon>Mytilinidion</taxon>
    </lineage>
</organism>
<protein>
    <submittedName>
        <fullName evidence="1 3">Uncharacterized protein</fullName>
    </submittedName>
</protein>
<proteinExistence type="predicted"/>
<accession>A0A6A6YLQ7</accession>
<evidence type="ECO:0000313" key="2">
    <source>
        <dbReference type="Proteomes" id="UP000504636"/>
    </source>
</evidence>
<dbReference type="OrthoDB" id="5425374at2759"/>
<reference evidence="1 3" key="1">
    <citation type="journal article" date="2020" name="Stud. Mycol.">
        <title>101 Dothideomycetes genomes: a test case for predicting lifestyles and emergence of pathogens.</title>
        <authorList>
            <person name="Haridas S."/>
            <person name="Albert R."/>
            <person name="Binder M."/>
            <person name="Bloem J."/>
            <person name="Labutti K."/>
            <person name="Salamov A."/>
            <person name="Andreopoulos B."/>
            <person name="Baker S."/>
            <person name="Barry K."/>
            <person name="Bills G."/>
            <person name="Bluhm B."/>
            <person name="Cannon C."/>
            <person name="Castanera R."/>
            <person name="Culley D."/>
            <person name="Daum C."/>
            <person name="Ezra D."/>
            <person name="Gonzalez J."/>
            <person name="Henrissat B."/>
            <person name="Kuo A."/>
            <person name="Liang C."/>
            <person name="Lipzen A."/>
            <person name="Lutzoni F."/>
            <person name="Magnuson J."/>
            <person name="Mondo S."/>
            <person name="Nolan M."/>
            <person name="Ohm R."/>
            <person name="Pangilinan J."/>
            <person name="Park H.-J."/>
            <person name="Ramirez L."/>
            <person name="Alfaro M."/>
            <person name="Sun H."/>
            <person name="Tritt A."/>
            <person name="Yoshinaga Y."/>
            <person name="Zwiers L.-H."/>
            <person name="Turgeon B."/>
            <person name="Goodwin S."/>
            <person name="Spatafora J."/>
            <person name="Crous P."/>
            <person name="Grigoriev I."/>
        </authorList>
    </citation>
    <scope>NUCLEOTIDE SEQUENCE</scope>
    <source>
        <strain evidence="1 3">CBS 304.34</strain>
    </source>
</reference>
<evidence type="ECO:0000313" key="1">
    <source>
        <dbReference type="EMBL" id="KAF2809479.1"/>
    </source>
</evidence>
<reference evidence="3" key="3">
    <citation type="submission" date="2025-04" db="UniProtKB">
        <authorList>
            <consortium name="RefSeq"/>
        </authorList>
    </citation>
    <scope>IDENTIFICATION</scope>
    <source>
        <strain evidence="3">CBS 304.34</strain>
    </source>
</reference>